<evidence type="ECO:0000256" key="2">
    <source>
        <dbReference type="ARBA" id="ARBA00022771"/>
    </source>
</evidence>
<evidence type="ECO:0000256" key="1">
    <source>
        <dbReference type="ARBA" id="ARBA00022723"/>
    </source>
</evidence>
<dbReference type="PROSITE" id="PS50089">
    <property type="entry name" value="ZF_RING_2"/>
    <property type="match status" value="1"/>
</dbReference>
<evidence type="ECO:0000313" key="6">
    <source>
        <dbReference type="EMBL" id="KAJ1696153.1"/>
    </source>
</evidence>
<comment type="caution">
    <text evidence="6">The sequence shown here is derived from an EMBL/GenBank/DDBJ whole genome shotgun (WGS) entry which is preliminary data.</text>
</comment>
<dbReference type="Pfam" id="PF13639">
    <property type="entry name" value="zf-RING_2"/>
    <property type="match status" value="1"/>
</dbReference>
<dbReference type="CDD" id="cd16454">
    <property type="entry name" value="RING-H2_PA-TM-RING"/>
    <property type="match status" value="1"/>
</dbReference>
<dbReference type="AlphaFoldDB" id="A0A9Q0CLT3"/>
<dbReference type="EMBL" id="JAMQYH010000002">
    <property type="protein sequence ID" value="KAJ1696153.1"/>
    <property type="molecule type" value="Genomic_DNA"/>
</dbReference>
<dbReference type="Proteomes" id="UP001151287">
    <property type="component" value="Unassembled WGS sequence"/>
</dbReference>
<reference evidence="6" key="1">
    <citation type="journal article" date="2022" name="Cell">
        <title>Repeat-based holocentromeres influence genome architecture and karyotype evolution.</title>
        <authorList>
            <person name="Hofstatter P.G."/>
            <person name="Thangavel G."/>
            <person name="Lux T."/>
            <person name="Neumann P."/>
            <person name="Vondrak T."/>
            <person name="Novak P."/>
            <person name="Zhang M."/>
            <person name="Costa L."/>
            <person name="Castellani M."/>
            <person name="Scott A."/>
            <person name="Toegelov H."/>
            <person name="Fuchs J."/>
            <person name="Mata-Sucre Y."/>
            <person name="Dias Y."/>
            <person name="Vanzela A.L.L."/>
            <person name="Huettel B."/>
            <person name="Almeida C.C.S."/>
            <person name="Simkova H."/>
            <person name="Souza G."/>
            <person name="Pedrosa-Harand A."/>
            <person name="Macas J."/>
            <person name="Mayer K.F.X."/>
            <person name="Houben A."/>
            <person name="Marques A."/>
        </authorList>
    </citation>
    <scope>NUCLEOTIDE SEQUENCE</scope>
    <source>
        <strain evidence="6">RhyBre1mFocal</strain>
    </source>
</reference>
<dbReference type="PANTHER" id="PTHR15710:SF132">
    <property type="entry name" value="E3 UBIQUITIN-PROTEIN LIGASE MPSR1"/>
    <property type="match status" value="1"/>
</dbReference>
<dbReference type="SUPFAM" id="SSF57850">
    <property type="entry name" value="RING/U-box"/>
    <property type="match status" value="1"/>
</dbReference>
<dbReference type="Gene3D" id="3.30.40.10">
    <property type="entry name" value="Zinc/RING finger domain, C3HC4 (zinc finger)"/>
    <property type="match status" value="1"/>
</dbReference>
<dbReference type="SMART" id="SM00184">
    <property type="entry name" value="RING"/>
    <property type="match status" value="1"/>
</dbReference>
<feature type="domain" description="RING-type" evidence="5">
    <location>
        <begin position="75"/>
        <end position="114"/>
    </location>
</feature>
<dbReference type="GO" id="GO:0005737">
    <property type="term" value="C:cytoplasm"/>
    <property type="evidence" value="ECO:0007669"/>
    <property type="project" value="TreeGrafter"/>
</dbReference>
<dbReference type="GO" id="GO:0061630">
    <property type="term" value="F:ubiquitin protein ligase activity"/>
    <property type="evidence" value="ECO:0007669"/>
    <property type="project" value="TreeGrafter"/>
</dbReference>
<dbReference type="GO" id="GO:0016567">
    <property type="term" value="P:protein ubiquitination"/>
    <property type="evidence" value="ECO:0007669"/>
    <property type="project" value="TreeGrafter"/>
</dbReference>
<evidence type="ECO:0000313" key="7">
    <source>
        <dbReference type="Proteomes" id="UP001151287"/>
    </source>
</evidence>
<dbReference type="PANTHER" id="PTHR15710">
    <property type="entry name" value="E3 UBIQUITIN-PROTEIN LIGASE PRAJA"/>
    <property type="match status" value="1"/>
</dbReference>
<dbReference type="InterPro" id="IPR013083">
    <property type="entry name" value="Znf_RING/FYVE/PHD"/>
</dbReference>
<keyword evidence="2 4" id="KW-0863">Zinc-finger</keyword>
<sequence length="157" mass="17311">MAVEQEERTRHDQHHDRIVLVNMSTQAMVILHGQQAIFEAAVFSEEGNTTVTILPASAASIQSIKTVAPLPEDGCSVCLDRFSDAAKEMPCSHRFHAECIERWLGLHGSCPLCRYRMPGTEARKLHGANGIWVAISLGRESFDRQRDHGDGSSGVTE</sequence>
<keyword evidence="7" id="KW-1185">Reference proteome</keyword>
<accession>A0A9Q0CLT3</accession>
<evidence type="ECO:0000256" key="4">
    <source>
        <dbReference type="PROSITE-ProRule" id="PRU00175"/>
    </source>
</evidence>
<name>A0A9Q0CLT3_9POAL</name>
<evidence type="ECO:0000259" key="5">
    <source>
        <dbReference type="PROSITE" id="PS50089"/>
    </source>
</evidence>
<dbReference type="GO" id="GO:0008270">
    <property type="term" value="F:zinc ion binding"/>
    <property type="evidence" value="ECO:0007669"/>
    <property type="project" value="UniProtKB-KW"/>
</dbReference>
<proteinExistence type="predicted"/>
<dbReference type="InterPro" id="IPR001841">
    <property type="entry name" value="Znf_RING"/>
</dbReference>
<keyword evidence="3" id="KW-0862">Zinc</keyword>
<gene>
    <name evidence="6" type="ORF">LUZ63_004665</name>
</gene>
<evidence type="ECO:0000256" key="3">
    <source>
        <dbReference type="ARBA" id="ARBA00022833"/>
    </source>
</evidence>
<keyword evidence="1" id="KW-0479">Metal-binding</keyword>
<organism evidence="6 7">
    <name type="scientific">Rhynchospora breviuscula</name>
    <dbReference type="NCBI Taxonomy" id="2022672"/>
    <lineage>
        <taxon>Eukaryota</taxon>
        <taxon>Viridiplantae</taxon>
        <taxon>Streptophyta</taxon>
        <taxon>Embryophyta</taxon>
        <taxon>Tracheophyta</taxon>
        <taxon>Spermatophyta</taxon>
        <taxon>Magnoliopsida</taxon>
        <taxon>Liliopsida</taxon>
        <taxon>Poales</taxon>
        <taxon>Cyperaceae</taxon>
        <taxon>Cyperoideae</taxon>
        <taxon>Rhynchosporeae</taxon>
        <taxon>Rhynchospora</taxon>
    </lineage>
</organism>
<protein>
    <recommendedName>
        <fullName evidence="5">RING-type domain-containing protein</fullName>
    </recommendedName>
</protein>
<dbReference type="OrthoDB" id="8062037at2759"/>